<organism evidence="2 3">
    <name type="scientific">Methanomethylovorans hollandica (strain DSM 15978 / NBRC 107637 / DMS1)</name>
    <dbReference type="NCBI Taxonomy" id="867904"/>
    <lineage>
        <taxon>Archaea</taxon>
        <taxon>Methanobacteriati</taxon>
        <taxon>Methanobacteriota</taxon>
        <taxon>Stenosarchaea group</taxon>
        <taxon>Methanomicrobia</taxon>
        <taxon>Methanosarcinales</taxon>
        <taxon>Methanosarcinaceae</taxon>
        <taxon>Methanomethylovorans</taxon>
    </lineage>
</organism>
<reference evidence="3" key="1">
    <citation type="submission" date="2012-02" db="EMBL/GenBank/DDBJ databases">
        <title>Complete sequence of chromosome of Methanomethylovorans hollandica DSM 15978.</title>
        <authorList>
            <person name="Lucas S."/>
            <person name="Copeland A."/>
            <person name="Lapidus A."/>
            <person name="Glavina del Rio T."/>
            <person name="Dalin E."/>
            <person name="Tice H."/>
            <person name="Bruce D."/>
            <person name="Goodwin L."/>
            <person name="Pitluck S."/>
            <person name="Peters L."/>
            <person name="Mikhailova N."/>
            <person name="Held B."/>
            <person name="Kyrpides N."/>
            <person name="Mavromatis K."/>
            <person name="Ivanova N."/>
            <person name="Brettin T."/>
            <person name="Detter J.C."/>
            <person name="Han C."/>
            <person name="Larimer F."/>
            <person name="Land M."/>
            <person name="Hauser L."/>
            <person name="Markowitz V."/>
            <person name="Cheng J.-F."/>
            <person name="Hugenholtz P."/>
            <person name="Woyke T."/>
            <person name="Wu D."/>
            <person name="Spring S."/>
            <person name="Schroeder M."/>
            <person name="Brambilla E."/>
            <person name="Klenk H.-P."/>
            <person name="Eisen J.A."/>
        </authorList>
    </citation>
    <scope>NUCLEOTIDE SEQUENCE [LARGE SCALE GENOMIC DNA]</scope>
    <source>
        <strain evidence="3">DSM 15978 / NBRC 107637 / DMS1</strain>
    </source>
</reference>
<feature type="compositionally biased region" description="Low complexity" evidence="1">
    <location>
        <begin position="120"/>
        <end position="133"/>
    </location>
</feature>
<dbReference type="KEGG" id="mhz:Metho_0621"/>
<accession>L0KY28</accession>
<protein>
    <submittedName>
        <fullName evidence="2">Uncharacterized protein</fullName>
    </submittedName>
</protein>
<evidence type="ECO:0000313" key="2">
    <source>
        <dbReference type="EMBL" id="AGB48879.1"/>
    </source>
</evidence>
<dbReference type="HOGENOM" id="CLU_932584_0_0_2"/>
<dbReference type="AlphaFoldDB" id="L0KY28"/>
<evidence type="ECO:0000313" key="3">
    <source>
        <dbReference type="Proteomes" id="UP000010866"/>
    </source>
</evidence>
<keyword evidence="3" id="KW-1185">Reference proteome</keyword>
<dbReference type="Gene3D" id="1.10.10.10">
    <property type="entry name" value="Winged helix-like DNA-binding domain superfamily/Winged helix DNA-binding domain"/>
    <property type="match status" value="1"/>
</dbReference>
<proteinExistence type="predicted"/>
<dbReference type="EMBL" id="CP003362">
    <property type="protein sequence ID" value="AGB48879.1"/>
    <property type="molecule type" value="Genomic_DNA"/>
</dbReference>
<feature type="region of interest" description="Disordered" evidence="1">
    <location>
        <begin position="120"/>
        <end position="139"/>
    </location>
</feature>
<dbReference type="STRING" id="867904.Metho_0621"/>
<dbReference type="InterPro" id="IPR036388">
    <property type="entry name" value="WH-like_DNA-bd_sf"/>
</dbReference>
<gene>
    <name evidence="2" type="ordered locus">Metho_0621</name>
</gene>
<dbReference type="Proteomes" id="UP000010866">
    <property type="component" value="Chromosome"/>
</dbReference>
<name>L0KY28_METHD</name>
<evidence type="ECO:0000256" key="1">
    <source>
        <dbReference type="SAM" id="MobiDB-lite"/>
    </source>
</evidence>
<sequence length="263" mass="30415">MKVRLEITGEDGTHVNVEFTGDEWQKCLVTFIDSFTGKKVQASGPSSASVTNYTGSYQQIPSQPSSQVVPQFYQSSPTFMQPVPQPFFSPPQPLAYPYTVYPQYQQMVPPMHSSYFHPPAAQYAAPSQPSNPSVNQYIPVDNTRQQSPQQPQFRQEQPVTSVRKVPSFQEQIGDTKLTINERLELFLKYEYPRVWFSSQDIQQHYEKIYGPIKLSTVSTYLSRMFGKEILERRGNRTQREYRYISDEPSELQVYQSIPRQNMI</sequence>